<keyword evidence="9" id="KW-0067">ATP-binding</keyword>
<dbReference type="InterPro" id="IPR003661">
    <property type="entry name" value="HisK_dim/P_dom"/>
</dbReference>
<dbReference type="GO" id="GO:0005886">
    <property type="term" value="C:plasma membrane"/>
    <property type="evidence" value="ECO:0007669"/>
    <property type="project" value="UniProtKB-SubCell"/>
</dbReference>
<dbReference type="Gene3D" id="3.30.565.10">
    <property type="entry name" value="Histidine kinase-like ATPase, C-terminal domain"/>
    <property type="match status" value="1"/>
</dbReference>
<keyword evidence="6 14" id="KW-0812">Transmembrane</keyword>
<dbReference type="FunFam" id="1.10.287.130:FF:000001">
    <property type="entry name" value="Two-component sensor histidine kinase"/>
    <property type="match status" value="1"/>
</dbReference>
<dbReference type="GO" id="GO:0000155">
    <property type="term" value="F:phosphorelay sensor kinase activity"/>
    <property type="evidence" value="ECO:0007669"/>
    <property type="project" value="InterPro"/>
</dbReference>
<dbReference type="PROSITE" id="PS50109">
    <property type="entry name" value="HIS_KIN"/>
    <property type="match status" value="1"/>
</dbReference>
<dbReference type="SMART" id="SM00388">
    <property type="entry name" value="HisKA"/>
    <property type="match status" value="1"/>
</dbReference>
<evidence type="ECO:0000256" key="3">
    <source>
        <dbReference type="ARBA" id="ARBA00012438"/>
    </source>
</evidence>
<keyword evidence="7" id="KW-0547">Nucleotide-binding</keyword>
<feature type="transmembrane region" description="Helical" evidence="14">
    <location>
        <begin position="26"/>
        <end position="51"/>
    </location>
</feature>
<evidence type="ECO:0000256" key="5">
    <source>
        <dbReference type="ARBA" id="ARBA00022679"/>
    </source>
</evidence>
<dbReference type="FunFam" id="3.30.565.10:FF:000006">
    <property type="entry name" value="Sensor histidine kinase WalK"/>
    <property type="match status" value="1"/>
</dbReference>
<keyword evidence="10 14" id="KW-1133">Transmembrane helix</keyword>
<feature type="transmembrane region" description="Helical" evidence="14">
    <location>
        <begin position="183"/>
        <end position="203"/>
    </location>
</feature>
<keyword evidence="12 14" id="KW-0472">Membrane</keyword>
<dbReference type="Pfam" id="PF00512">
    <property type="entry name" value="HisKA"/>
    <property type="match status" value="1"/>
</dbReference>
<dbReference type="AlphaFoldDB" id="A0A4S4BUM2"/>
<evidence type="ECO:0000256" key="7">
    <source>
        <dbReference type="ARBA" id="ARBA00022741"/>
    </source>
</evidence>
<dbReference type="OrthoDB" id="9813151at2"/>
<evidence type="ECO:0000256" key="11">
    <source>
        <dbReference type="ARBA" id="ARBA00023012"/>
    </source>
</evidence>
<dbReference type="InterPro" id="IPR036890">
    <property type="entry name" value="HATPase_C_sf"/>
</dbReference>
<dbReference type="InterPro" id="IPR003594">
    <property type="entry name" value="HATPase_dom"/>
</dbReference>
<dbReference type="CDD" id="cd00082">
    <property type="entry name" value="HisKA"/>
    <property type="match status" value="1"/>
</dbReference>
<evidence type="ECO:0000256" key="14">
    <source>
        <dbReference type="SAM" id="Phobius"/>
    </source>
</evidence>
<feature type="region of interest" description="Disordered" evidence="13">
    <location>
        <begin position="437"/>
        <end position="475"/>
    </location>
</feature>
<dbReference type="EC" id="2.7.13.3" evidence="3"/>
<reference evidence="16 17" key="1">
    <citation type="submission" date="2019-04" db="EMBL/GenBank/DDBJ databases">
        <title>Cohnella sp. nov. isolated from preserved vegetables.</title>
        <authorList>
            <person name="Lin S.-Y."/>
            <person name="Hung M.-H."/>
            <person name="Young C.-C."/>
        </authorList>
    </citation>
    <scope>NUCLEOTIDE SEQUENCE [LARGE SCALE GENOMIC DNA]</scope>
    <source>
        <strain evidence="16 17">CC-MHH1044</strain>
    </source>
</reference>
<dbReference type="InterPro" id="IPR050428">
    <property type="entry name" value="TCS_sensor_his_kinase"/>
</dbReference>
<dbReference type="EMBL" id="SSOB01000015">
    <property type="protein sequence ID" value="THF78775.1"/>
    <property type="molecule type" value="Genomic_DNA"/>
</dbReference>
<dbReference type="GO" id="GO:0005524">
    <property type="term" value="F:ATP binding"/>
    <property type="evidence" value="ECO:0007669"/>
    <property type="project" value="UniProtKB-KW"/>
</dbReference>
<keyword evidence="11" id="KW-0902">Two-component regulatory system</keyword>
<accession>A0A4S4BUM2</accession>
<dbReference type="Proteomes" id="UP000310636">
    <property type="component" value="Unassembled WGS sequence"/>
</dbReference>
<dbReference type="PANTHER" id="PTHR45436">
    <property type="entry name" value="SENSOR HISTIDINE KINASE YKOH"/>
    <property type="match status" value="1"/>
</dbReference>
<protein>
    <recommendedName>
        <fullName evidence="3">histidine kinase</fullName>
        <ecNumber evidence="3">2.7.13.3</ecNumber>
    </recommendedName>
</protein>
<dbReference type="PRINTS" id="PR00344">
    <property type="entry name" value="BCTRLSENSOR"/>
</dbReference>
<dbReference type="Pfam" id="PF02518">
    <property type="entry name" value="HATPase_c"/>
    <property type="match status" value="1"/>
</dbReference>
<evidence type="ECO:0000256" key="10">
    <source>
        <dbReference type="ARBA" id="ARBA00022989"/>
    </source>
</evidence>
<evidence type="ECO:0000256" key="6">
    <source>
        <dbReference type="ARBA" id="ARBA00022692"/>
    </source>
</evidence>
<evidence type="ECO:0000313" key="16">
    <source>
        <dbReference type="EMBL" id="THF78775.1"/>
    </source>
</evidence>
<dbReference type="InterPro" id="IPR004358">
    <property type="entry name" value="Sig_transdc_His_kin-like_C"/>
</dbReference>
<comment type="catalytic activity">
    <reaction evidence="1">
        <text>ATP + protein L-histidine = ADP + protein N-phospho-L-histidine.</text>
        <dbReference type="EC" id="2.7.13.3"/>
    </reaction>
</comment>
<keyword evidence="17" id="KW-1185">Reference proteome</keyword>
<dbReference type="CDD" id="cd00075">
    <property type="entry name" value="HATPase"/>
    <property type="match status" value="1"/>
</dbReference>
<evidence type="ECO:0000313" key="17">
    <source>
        <dbReference type="Proteomes" id="UP000310636"/>
    </source>
</evidence>
<dbReference type="Gene3D" id="1.10.287.130">
    <property type="match status" value="1"/>
</dbReference>
<sequence>MTDRKPLSISDGRKDLFRRTHYRLTLLYTGLITLFLALFIAVIYFLLHYLIMSEQASDLRELLRQQTDQLRSDWSDNRKIDRFDLDSLRFRKSGNELFFYYLIGEDGSILAGSEAAPSLRENILALVSGWTPKPGSIRNGTLEGATSAVRLMMAGEAINLGPDVGATLYVGLNVTSRYRTFQLMLLALIGLAAAFSLIAYWTARYMSGKAMIPIKQSYSRQKRFLADASHELRTPLSVMLSSIDSIRMETREPSEESPEYTERTLEGMRNEVKRMSAMVSDLLMIARTDSGDVQLDRRKFDLRPWAERTIRSMELLSAAKGIAIELEAPPSVPAYGDPDKLTQLLYILLDNAIKYSPEGGRIVVELDPLAMSRRRMFRIAVTDSGAGIPDDEAQRIFDRFYRSDQARAREAGGHGLGLSIAKWIVDAHQGRISVVARGSAGGSGAGGDGGTGGGGDRGHSRGGSTFEVRLPLPQD</sequence>
<comment type="subcellular location">
    <subcellularLocation>
        <location evidence="2">Cell membrane</location>
        <topology evidence="2">Multi-pass membrane protein</topology>
    </subcellularLocation>
</comment>
<evidence type="ECO:0000256" key="13">
    <source>
        <dbReference type="SAM" id="MobiDB-lite"/>
    </source>
</evidence>
<name>A0A4S4BUM2_9BACL</name>
<dbReference type="SUPFAM" id="SSF55874">
    <property type="entry name" value="ATPase domain of HSP90 chaperone/DNA topoisomerase II/histidine kinase"/>
    <property type="match status" value="1"/>
</dbReference>
<keyword evidence="4" id="KW-0597">Phosphoprotein</keyword>
<evidence type="ECO:0000256" key="1">
    <source>
        <dbReference type="ARBA" id="ARBA00000085"/>
    </source>
</evidence>
<evidence type="ECO:0000256" key="4">
    <source>
        <dbReference type="ARBA" id="ARBA00022553"/>
    </source>
</evidence>
<dbReference type="InterPro" id="IPR036097">
    <property type="entry name" value="HisK_dim/P_sf"/>
</dbReference>
<dbReference type="RefSeq" id="WP_136370363.1">
    <property type="nucleotide sequence ID" value="NZ_SSOB01000015.1"/>
</dbReference>
<dbReference type="PANTHER" id="PTHR45436:SF5">
    <property type="entry name" value="SENSOR HISTIDINE KINASE TRCS"/>
    <property type="match status" value="1"/>
</dbReference>
<keyword evidence="5" id="KW-0808">Transferase</keyword>
<feature type="domain" description="Histidine kinase" evidence="15">
    <location>
        <begin position="227"/>
        <end position="474"/>
    </location>
</feature>
<evidence type="ECO:0000256" key="2">
    <source>
        <dbReference type="ARBA" id="ARBA00004651"/>
    </source>
</evidence>
<dbReference type="SMART" id="SM00387">
    <property type="entry name" value="HATPase_c"/>
    <property type="match status" value="1"/>
</dbReference>
<feature type="compositionally biased region" description="Gly residues" evidence="13">
    <location>
        <begin position="439"/>
        <end position="455"/>
    </location>
</feature>
<proteinExistence type="predicted"/>
<keyword evidence="8 16" id="KW-0418">Kinase</keyword>
<organism evidence="16 17">
    <name type="scientific">Cohnella fermenti</name>
    <dbReference type="NCBI Taxonomy" id="2565925"/>
    <lineage>
        <taxon>Bacteria</taxon>
        <taxon>Bacillati</taxon>
        <taxon>Bacillota</taxon>
        <taxon>Bacilli</taxon>
        <taxon>Bacillales</taxon>
        <taxon>Paenibacillaceae</taxon>
        <taxon>Cohnella</taxon>
    </lineage>
</organism>
<dbReference type="SUPFAM" id="SSF47384">
    <property type="entry name" value="Homodimeric domain of signal transducing histidine kinase"/>
    <property type="match status" value="1"/>
</dbReference>
<evidence type="ECO:0000259" key="15">
    <source>
        <dbReference type="PROSITE" id="PS50109"/>
    </source>
</evidence>
<comment type="caution">
    <text evidence="16">The sequence shown here is derived from an EMBL/GenBank/DDBJ whole genome shotgun (WGS) entry which is preliminary data.</text>
</comment>
<dbReference type="InterPro" id="IPR005467">
    <property type="entry name" value="His_kinase_dom"/>
</dbReference>
<evidence type="ECO:0000256" key="12">
    <source>
        <dbReference type="ARBA" id="ARBA00023136"/>
    </source>
</evidence>
<gene>
    <name evidence="16" type="ORF">E6C55_13720</name>
</gene>
<evidence type="ECO:0000256" key="9">
    <source>
        <dbReference type="ARBA" id="ARBA00022840"/>
    </source>
</evidence>
<evidence type="ECO:0000256" key="8">
    <source>
        <dbReference type="ARBA" id="ARBA00022777"/>
    </source>
</evidence>